<evidence type="ECO:0000256" key="4">
    <source>
        <dbReference type="ARBA" id="ARBA00022598"/>
    </source>
</evidence>
<dbReference type="HAMAP" id="MF_00138">
    <property type="entry name" value="GARS"/>
    <property type="match status" value="1"/>
</dbReference>
<dbReference type="EC" id="6.3.4.13" evidence="3 11"/>
<evidence type="ECO:0000256" key="1">
    <source>
        <dbReference type="ARBA" id="ARBA00001936"/>
    </source>
</evidence>
<dbReference type="Gene3D" id="3.30.470.20">
    <property type="entry name" value="ATP-grasp fold, B domain"/>
    <property type="match status" value="1"/>
</dbReference>
<protein>
    <recommendedName>
        <fullName evidence="3 11">Phosphoribosylamine--glycine ligase</fullName>
        <ecNumber evidence="3 11">6.3.4.13</ecNumber>
    </recommendedName>
    <alternativeName>
        <fullName evidence="11">GARS</fullName>
    </alternativeName>
    <alternativeName>
        <fullName evidence="9 11">Glycinamide ribonucleotide synthetase</fullName>
    </alternativeName>
    <alternativeName>
        <fullName evidence="10 11">Phosphoribosylglycinamide synthetase</fullName>
    </alternativeName>
</protein>
<dbReference type="InterPro" id="IPR020561">
    <property type="entry name" value="PRibGlycinamid_synth_ATP-grasp"/>
</dbReference>
<dbReference type="Pfam" id="PF01071">
    <property type="entry name" value="GARS_A"/>
    <property type="match status" value="1"/>
</dbReference>
<evidence type="ECO:0000256" key="6">
    <source>
        <dbReference type="ARBA" id="ARBA00022755"/>
    </source>
</evidence>
<dbReference type="SUPFAM" id="SSF52440">
    <property type="entry name" value="PreATP-grasp domain"/>
    <property type="match status" value="1"/>
</dbReference>
<sequence length="427" mass="45675">MKVLVIGNGGREHALAWRLAQGERVSQVFVAPGNGGTARDAKLRNVPISDVKALADFAQEQKIALTVVGPEAFLAAGVVDEFRSRGLRIFGATKAAAQLESSKAFAKEFMKRHGIPTAAYQTFSDPALAHAYVDEQGAPIVIKADGLAAGKGVVVAQTLQEAHEAIDWILCDNKLGVVHNEGGARVVIEQFLQGEEASFIVLCDGKNVVSLATSQDHKRLLDKDQGPNTGGMGAYSPAPVVTPNVHAKVMHEIIHPTIQGMARDGTPFTGFLYAGLMIDEQGQPRTVEFNTRMGDPETQPIMMRLKSDLFEVLMHATDGTLDQVELQWDRRVALGVVLAASGYPLSPRKGDAIQGLPADSDDVMVFHAGTAQAEGGALHTSGGRVLCVTALGESVRQAQQAAYQVAGSIQFDGKQYRQDIGHRAIKR</sequence>
<comment type="caution">
    <text evidence="14">The sequence shown here is derived from an EMBL/GenBank/DDBJ whole genome shotgun (WGS) entry which is preliminary data.</text>
</comment>
<comment type="catalytic activity">
    <reaction evidence="11">
        <text>5-phospho-beta-D-ribosylamine + glycine + ATP = N(1)-(5-phospho-beta-D-ribosyl)glycinamide + ADP + phosphate + H(+)</text>
        <dbReference type="Rhea" id="RHEA:17453"/>
        <dbReference type="ChEBI" id="CHEBI:15378"/>
        <dbReference type="ChEBI" id="CHEBI:30616"/>
        <dbReference type="ChEBI" id="CHEBI:43474"/>
        <dbReference type="ChEBI" id="CHEBI:57305"/>
        <dbReference type="ChEBI" id="CHEBI:58681"/>
        <dbReference type="ChEBI" id="CHEBI:143788"/>
        <dbReference type="ChEBI" id="CHEBI:456216"/>
        <dbReference type="EC" id="6.3.4.13"/>
    </reaction>
</comment>
<dbReference type="PANTHER" id="PTHR43472">
    <property type="entry name" value="PHOSPHORIBOSYLAMINE--GLYCINE LIGASE"/>
    <property type="match status" value="1"/>
</dbReference>
<dbReference type="Gene3D" id="3.30.1490.20">
    <property type="entry name" value="ATP-grasp fold, A domain"/>
    <property type="match status" value="1"/>
</dbReference>
<keyword evidence="5 12" id="KW-0547">Nucleotide-binding</keyword>
<evidence type="ECO:0000256" key="8">
    <source>
        <dbReference type="ARBA" id="ARBA00038345"/>
    </source>
</evidence>
<evidence type="ECO:0000256" key="10">
    <source>
        <dbReference type="ARBA" id="ARBA00042864"/>
    </source>
</evidence>
<dbReference type="NCBIfam" id="TIGR00877">
    <property type="entry name" value="purD"/>
    <property type="match status" value="1"/>
</dbReference>
<keyword evidence="15" id="KW-1185">Reference proteome</keyword>
<keyword evidence="4 11" id="KW-0436">Ligase</keyword>
<evidence type="ECO:0000256" key="3">
    <source>
        <dbReference type="ARBA" id="ARBA00013255"/>
    </source>
</evidence>
<dbReference type="InterPro" id="IPR013815">
    <property type="entry name" value="ATP_grasp_subdomain_1"/>
</dbReference>
<dbReference type="InterPro" id="IPR000115">
    <property type="entry name" value="PRibGlycinamide_synth"/>
</dbReference>
<dbReference type="InterPro" id="IPR020562">
    <property type="entry name" value="PRibGlycinamide_synth_N"/>
</dbReference>
<dbReference type="Pfam" id="PF02844">
    <property type="entry name" value="GARS_N"/>
    <property type="match status" value="1"/>
</dbReference>
<keyword evidence="6 11" id="KW-0658">Purine biosynthesis</keyword>
<dbReference type="Gene3D" id="3.90.600.10">
    <property type="entry name" value="Phosphoribosylglycinamide synthetase, C-terminal domain"/>
    <property type="match status" value="1"/>
</dbReference>
<proteinExistence type="inferred from homology"/>
<dbReference type="SUPFAM" id="SSF56059">
    <property type="entry name" value="Glutathione synthetase ATP-binding domain-like"/>
    <property type="match status" value="1"/>
</dbReference>
<feature type="domain" description="ATP-grasp" evidence="13">
    <location>
        <begin position="107"/>
        <end position="318"/>
    </location>
</feature>
<organism evidence="14 15">
    <name type="scientific">Roseateles rivi</name>
    <dbReference type="NCBI Taxonomy" id="3299028"/>
    <lineage>
        <taxon>Bacteria</taxon>
        <taxon>Pseudomonadati</taxon>
        <taxon>Pseudomonadota</taxon>
        <taxon>Betaproteobacteria</taxon>
        <taxon>Burkholderiales</taxon>
        <taxon>Sphaerotilaceae</taxon>
        <taxon>Roseateles</taxon>
    </lineage>
</organism>
<dbReference type="Gene3D" id="3.40.50.20">
    <property type="match status" value="1"/>
</dbReference>
<dbReference type="Pfam" id="PF02843">
    <property type="entry name" value="GARS_C"/>
    <property type="match status" value="1"/>
</dbReference>
<dbReference type="SMART" id="SM01210">
    <property type="entry name" value="GARS_C"/>
    <property type="match status" value="1"/>
</dbReference>
<dbReference type="Proteomes" id="UP001606099">
    <property type="component" value="Unassembled WGS sequence"/>
</dbReference>
<dbReference type="GO" id="GO:0004637">
    <property type="term" value="F:phosphoribosylamine-glycine ligase activity"/>
    <property type="evidence" value="ECO:0007669"/>
    <property type="project" value="UniProtKB-EC"/>
</dbReference>
<evidence type="ECO:0000256" key="12">
    <source>
        <dbReference type="PROSITE-ProRule" id="PRU00409"/>
    </source>
</evidence>
<keyword evidence="7 12" id="KW-0067">ATP-binding</keyword>
<dbReference type="PROSITE" id="PS50975">
    <property type="entry name" value="ATP_GRASP"/>
    <property type="match status" value="1"/>
</dbReference>
<comment type="cofactor">
    <cofactor evidence="1">
        <name>Mn(2+)</name>
        <dbReference type="ChEBI" id="CHEBI:29035"/>
    </cofactor>
</comment>
<name>A0ABW7FUV9_9BURK</name>
<dbReference type="InterPro" id="IPR011054">
    <property type="entry name" value="Rudment_hybrid_motif"/>
</dbReference>
<dbReference type="SMART" id="SM01209">
    <property type="entry name" value="GARS_A"/>
    <property type="match status" value="1"/>
</dbReference>
<dbReference type="SUPFAM" id="SSF51246">
    <property type="entry name" value="Rudiment single hybrid motif"/>
    <property type="match status" value="1"/>
</dbReference>
<dbReference type="InterPro" id="IPR020560">
    <property type="entry name" value="PRibGlycinamide_synth_C-dom"/>
</dbReference>
<dbReference type="EMBL" id="JBIGHZ010000003">
    <property type="protein sequence ID" value="MFG6448107.1"/>
    <property type="molecule type" value="Genomic_DNA"/>
</dbReference>
<evidence type="ECO:0000259" key="13">
    <source>
        <dbReference type="PROSITE" id="PS50975"/>
    </source>
</evidence>
<evidence type="ECO:0000256" key="9">
    <source>
        <dbReference type="ARBA" id="ARBA00042242"/>
    </source>
</evidence>
<comment type="similarity">
    <text evidence="8 11">Belongs to the GARS family.</text>
</comment>
<dbReference type="PANTHER" id="PTHR43472:SF1">
    <property type="entry name" value="PHOSPHORIBOSYLAMINE--GLYCINE LIGASE, CHLOROPLASTIC"/>
    <property type="match status" value="1"/>
</dbReference>
<evidence type="ECO:0000313" key="14">
    <source>
        <dbReference type="EMBL" id="MFG6448107.1"/>
    </source>
</evidence>
<evidence type="ECO:0000256" key="7">
    <source>
        <dbReference type="ARBA" id="ARBA00022840"/>
    </source>
</evidence>
<dbReference type="RefSeq" id="WP_394460080.1">
    <property type="nucleotide sequence ID" value="NZ_JBIGHZ010000003.1"/>
</dbReference>
<reference evidence="14 15" key="1">
    <citation type="submission" date="2024-08" db="EMBL/GenBank/DDBJ databases">
        <authorList>
            <person name="Lu H."/>
        </authorList>
    </citation>
    <scope>NUCLEOTIDE SEQUENCE [LARGE SCALE GENOMIC DNA]</scope>
    <source>
        <strain evidence="14 15">BYS180W</strain>
    </source>
</reference>
<dbReference type="InterPro" id="IPR037123">
    <property type="entry name" value="PRibGlycinamide_synth_C_sf"/>
</dbReference>
<evidence type="ECO:0000256" key="2">
    <source>
        <dbReference type="ARBA" id="ARBA00005174"/>
    </source>
</evidence>
<dbReference type="InterPro" id="IPR011761">
    <property type="entry name" value="ATP-grasp"/>
</dbReference>
<evidence type="ECO:0000256" key="5">
    <source>
        <dbReference type="ARBA" id="ARBA00022741"/>
    </source>
</evidence>
<evidence type="ECO:0000256" key="11">
    <source>
        <dbReference type="HAMAP-Rule" id="MF_00138"/>
    </source>
</evidence>
<accession>A0ABW7FUV9</accession>
<evidence type="ECO:0000313" key="15">
    <source>
        <dbReference type="Proteomes" id="UP001606099"/>
    </source>
</evidence>
<gene>
    <name evidence="11 14" type="primary">purD</name>
    <name evidence="14" type="ORF">ACG0Z6_07595</name>
</gene>
<comment type="pathway">
    <text evidence="2 11">Purine metabolism; IMP biosynthesis via de novo pathway; N(1)-(5-phospho-D-ribosyl)glycinamide from 5-phospho-alpha-D-ribose 1-diphosphate: step 2/2.</text>
</comment>
<dbReference type="InterPro" id="IPR016185">
    <property type="entry name" value="PreATP-grasp_dom_sf"/>
</dbReference>